<evidence type="ECO:0000256" key="5">
    <source>
        <dbReference type="ARBA" id="ARBA00047925"/>
    </source>
</evidence>
<feature type="binding site" evidence="6">
    <location>
        <position position="80"/>
    </location>
    <ligand>
        <name>NAD(+)</name>
        <dbReference type="ChEBI" id="CHEBI:57540"/>
    </ligand>
</feature>
<accession>A0ABU3LAY7</accession>
<dbReference type="Pfam" id="PF20143">
    <property type="entry name" value="NAD_kinase_C"/>
    <property type="match status" value="1"/>
</dbReference>
<dbReference type="PANTHER" id="PTHR20275:SF0">
    <property type="entry name" value="NAD KINASE"/>
    <property type="match status" value="1"/>
</dbReference>
<feature type="active site" description="Proton acceptor" evidence="6">
    <location>
        <position position="75"/>
    </location>
</feature>
<feature type="binding site" evidence="6">
    <location>
        <begin position="191"/>
        <end position="196"/>
    </location>
    <ligand>
        <name>NAD(+)</name>
        <dbReference type="ChEBI" id="CHEBI:57540"/>
    </ligand>
</feature>
<keyword evidence="6" id="KW-0963">Cytoplasm</keyword>
<name>A0ABU3LAY7_9FLAO</name>
<organism evidence="7 8">
    <name type="scientific">Asprobacillus argus</name>
    <dbReference type="NCBI Taxonomy" id="3076534"/>
    <lineage>
        <taxon>Bacteria</taxon>
        <taxon>Pseudomonadati</taxon>
        <taxon>Bacteroidota</taxon>
        <taxon>Flavobacteriia</taxon>
        <taxon>Flavobacteriales</taxon>
        <taxon>Flavobacteriaceae</taxon>
        <taxon>Asprobacillus</taxon>
    </lineage>
</organism>
<dbReference type="Proteomes" id="UP001257277">
    <property type="component" value="Unassembled WGS sequence"/>
</dbReference>
<feature type="binding site" evidence="6">
    <location>
        <position position="180"/>
    </location>
    <ligand>
        <name>NAD(+)</name>
        <dbReference type="ChEBI" id="CHEBI:57540"/>
    </ligand>
</feature>
<protein>
    <recommendedName>
        <fullName evidence="6">NAD kinase</fullName>
        <ecNumber evidence="6">2.7.1.23</ecNumber>
    </recommendedName>
    <alternativeName>
        <fullName evidence="6">ATP-dependent NAD kinase</fullName>
    </alternativeName>
</protein>
<dbReference type="InterPro" id="IPR016064">
    <property type="entry name" value="NAD/diacylglycerol_kinase_sf"/>
</dbReference>
<dbReference type="Gene3D" id="2.60.200.30">
    <property type="entry name" value="Probable inorganic polyphosphate/atp-NAD kinase, domain 2"/>
    <property type="match status" value="1"/>
</dbReference>
<dbReference type="EMBL" id="JAVTTO010000001">
    <property type="protein sequence ID" value="MDT7830884.1"/>
    <property type="molecule type" value="Genomic_DNA"/>
</dbReference>
<comment type="caution">
    <text evidence="6">Lacks conserved residue(s) required for the propagation of feature annotation.</text>
</comment>
<comment type="similarity">
    <text evidence="6">Belongs to the NAD kinase family.</text>
</comment>
<keyword evidence="1 6" id="KW-0808">Transferase</keyword>
<dbReference type="GO" id="GO:0003951">
    <property type="term" value="F:NAD+ kinase activity"/>
    <property type="evidence" value="ECO:0007669"/>
    <property type="project" value="UniProtKB-EC"/>
</dbReference>
<dbReference type="InterPro" id="IPR017438">
    <property type="entry name" value="ATP-NAD_kinase_N"/>
</dbReference>
<dbReference type="PANTHER" id="PTHR20275">
    <property type="entry name" value="NAD KINASE"/>
    <property type="match status" value="1"/>
</dbReference>
<reference evidence="7 8" key="1">
    <citation type="submission" date="2023-09" db="EMBL/GenBank/DDBJ databases">
        <title>Novel taxa isolated from Blanes Bay.</title>
        <authorList>
            <person name="Rey-Velasco X."/>
            <person name="Lucena T."/>
        </authorList>
    </citation>
    <scope>NUCLEOTIDE SEQUENCE [LARGE SCALE GENOMIC DNA]</scope>
    <source>
        <strain evidence="7 8">S356</strain>
    </source>
</reference>
<feature type="binding site" evidence="6">
    <location>
        <begin position="150"/>
        <end position="151"/>
    </location>
    <ligand>
        <name>NAD(+)</name>
        <dbReference type="ChEBI" id="CHEBI:57540"/>
    </ligand>
</feature>
<evidence type="ECO:0000313" key="7">
    <source>
        <dbReference type="EMBL" id="MDT7830884.1"/>
    </source>
</evidence>
<feature type="binding site" evidence="6">
    <location>
        <position position="215"/>
    </location>
    <ligand>
        <name>NAD(+)</name>
        <dbReference type="ChEBI" id="CHEBI:57540"/>
    </ligand>
</feature>
<keyword evidence="6" id="KW-0547">Nucleotide-binding</keyword>
<comment type="function">
    <text evidence="6">Involved in the regulation of the intracellular balance of NAD and NADP, and is a key enzyme in the biosynthesis of NADP. Catalyzes specifically the phosphorylation on 2'-hydroxyl of the adenosine moiety of NAD to yield NADP.</text>
</comment>
<keyword evidence="8" id="KW-1185">Reference proteome</keyword>
<dbReference type="NCBIfam" id="NF002521">
    <property type="entry name" value="PRK01911.1"/>
    <property type="match status" value="1"/>
</dbReference>
<dbReference type="InterPro" id="IPR017437">
    <property type="entry name" value="ATP-NAD_kinase_PpnK-typ_C"/>
</dbReference>
<dbReference type="Gene3D" id="3.40.50.10330">
    <property type="entry name" value="Probable inorganic polyphosphate/atp-NAD kinase, domain 1"/>
    <property type="match status" value="1"/>
</dbReference>
<evidence type="ECO:0000256" key="6">
    <source>
        <dbReference type="HAMAP-Rule" id="MF_00361"/>
    </source>
</evidence>
<evidence type="ECO:0000256" key="2">
    <source>
        <dbReference type="ARBA" id="ARBA00022777"/>
    </source>
</evidence>
<comment type="catalytic activity">
    <reaction evidence="5 6">
        <text>NAD(+) + ATP = ADP + NADP(+) + H(+)</text>
        <dbReference type="Rhea" id="RHEA:18629"/>
        <dbReference type="ChEBI" id="CHEBI:15378"/>
        <dbReference type="ChEBI" id="CHEBI:30616"/>
        <dbReference type="ChEBI" id="CHEBI:57540"/>
        <dbReference type="ChEBI" id="CHEBI:58349"/>
        <dbReference type="ChEBI" id="CHEBI:456216"/>
        <dbReference type="EC" id="2.7.1.23"/>
    </reaction>
</comment>
<dbReference type="EC" id="2.7.1.23" evidence="6"/>
<keyword evidence="3 6" id="KW-0521">NADP</keyword>
<evidence type="ECO:0000313" key="8">
    <source>
        <dbReference type="Proteomes" id="UP001257277"/>
    </source>
</evidence>
<proteinExistence type="inferred from homology"/>
<keyword evidence="4 6" id="KW-0520">NAD</keyword>
<evidence type="ECO:0000256" key="1">
    <source>
        <dbReference type="ARBA" id="ARBA00022679"/>
    </source>
</evidence>
<evidence type="ECO:0000256" key="4">
    <source>
        <dbReference type="ARBA" id="ARBA00023027"/>
    </source>
</evidence>
<comment type="subcellular location">
    <subcellularLocation>
        <location evidence="6">Cytoplasm</location>
    </subcellularLocation>
</comment>
<dbReference type="Pfam" id="PF01513">
    <property type="entry name" value="NAD_kinase"/>
    <property type="match status" value="1"/>
</dbReference>
<keyword evidence="2 6" id="KW-0418">Kinase</keyword>
<dbReference type="HAMAP" id="MF_00361">
    <property type="entry name" value="NAD_kinase"/>
    <property type="match status" value="1"/>
</dbReference>
<keyword evidence="6" id="KW-0067">ATP-binding</keyword>
<dbReference type="SUPFAM" id="SSF111331">
    <property type="entry name" value="NAD kinase/diacylglycerol kinase-like"/>
    <property type="match status" value="1"/>
</dbReference>
<feature type="binding site" evidence="6">
    <location>
        <begin position="75"/>
        <end position="76"/>
    </location>
    <ligand>
        <name>NAD(+)</name>
        <dbReference type="ChEBI" id="CHEBI:57540"/>
    </ligand>
</feature>
<evidence type="ECO:0000256" key="3">
    <source>
        <dbReference type="ARBA" id="ARBA00022857"/>
    </source>
</evidence>
<gene>
    <name evidence="6" type="primary">nadK</name>
    <name evidence="7" type="ORF">RQM59_00745</name>
</gene>
<dbReference type="RefSeq" id="WP_349240140.1">
    <property type="nucleotide sequence ID" value="NZ_JAVTTO010000001.1"/>
</dbReference>
<comment type="cofactor">
    <cofactor evidence="6">
        <name>a divalent metal cation</name>
        <dbReference type="ChEBI" id="CHEBI:60240"/>
    </cofactor>
</comment>
<dbReference type="InterPro" id="IPR002504">
    <property type="entry name" value="NADK"/>
</dbReference>
<comment type="caution">
    <text evidence="7">The sequence shown here is derived from an EMBL/GenBank/DDBJ whole genome shotgun (WGS) entry which is preliminary data.</text>
</comment>
<sequence>MKKVAIYGQSYTVHAAKEIKLLIASLEKNNIVFFLEKNLYGLLKEHKIIQKKYPEFSSFSDLNNSFDLLFSIGGDGTILRAVTYVRDLDIPVLGINTGRLGFLANVKKDEIESAIDLLVKGKYDTQERTLLQVSTEPKNKDLDELNFALNEITIARKNTTSMIGVKTFLNQEYLTNYWADGLIIATPTGSTGYSLSCQGPVISPNSKNLVITPIAPHNLNARPMVIPDDTQIKLEIDAREKDFLISLDSRIVTLPKETKVFLKKASFTIRTIIPKNQTFLKTLRTKLLWGEDTRNQSNQ</sequence>